<dbReference type="EnsemblPlants" id="OPUNC06G15560.1">
    <property type="protein sequence ID" value="OPUNC06G15560.1"/>
    <property type="gene ID" value="OPUNC06G15560"/>
</dbReference>
<evidence type="ECO:0000313" key="2">
    <source>
        <dbReference type="EnsemblPlants" id="OPUNC06G15560.1"/>
    </source>
</evidence>
<organism evidence="2">
    <name type="scientific">Oryza punctata</name>
    <name type="common">Red rice</name>
    <dbReference type="NCBI Taxonomy" id="4537"/>
    <lineage>
        <taxon>Eukaryota</taxon>
        <taxon>Viridiplantae</taxon>
        <taxon>Streptophyta</taxon>
        <taxon>Embryophyta</taxon>
        <taxon>Tracheophyta</taxon>
        <taxon>Spermatophyta</taxon>
        <taxon>Magnoliopsida</taxon>
        <taxon>Liliopsida</taxon>
        <taxon>Poales</taxon>
        <taxon>Poaceae</taxon>
        <taxon>BOP clade</taxon>
        <taxon>Oryzoideae</taxon>
        <taxon>Oryzeae</taxon>
        <taxon>Oryzinae</taxon>
        <taxon>Oryza</taxon>
    </lineage>
</organism>
<feature type="compositionally biased region" description="Basic and acidic residues" evidence="1">
    <location>
        <begin position="107"/>
        <end position="122"/>
    </location>
</feature>
<dbReference type="AlphaFoldDB" id="A0A0E0LC90"/>
<protein>
    <submittedName>
        <fullName evidence="2">Uncharacterized protein</fullName>
    </submittedName>
</protein>
<keyword evidence="3" id="KW-1185">Reference proteome</keyword>
<sequence length="192" mass="20229">MINTRVLMQNSIIFPTAPPAPGTDAGAGLLPPPSAICHPPSPVAAVVDRHHHHCSLHNATAVTALSSTLASAASSSGGGGGAGGSRWRLYLTSCLPPSPMAPARSPPSHERQGRREGVDRADPVTASRSGRKDVAYLGRRMEQRRAAMATDMEMFGVIVDVRERVNRASSNAKLGDQLAIRKETGMSSRNGY</sequence>
<accession>A0A0E0LC90</accession>
<feature type="region of interest" description="Disordered" evidence="1">
    <location>
        <begin position="98"/>
        <end position="131"/>
    </location>
</feature>
<dbReference type="Gramene" id="OPUNC06G15560.1">
    <property type="protein sequence ID" value="OPUNC06G15560.1"/>
    <property type="gene ID" value="OPUNC06G15560"/>
</dbReference>
<reference evidence="2" key="2">
    <citation type="submission" date="2018-05" db="EMBL/GenBank/DDBJ databases">
        <title>OpunRS2 (Oryza punctata Reference Sequence Version 2).</title>
        <authorList>
            <person name="Zhang J."/>
            <person name="Kudrna D."/>
            <person name="Lee S."/>
            <person name="Talag J."/>
            <person name="Welchert J."/>
            <person name="Wing R.A."/>
        </authorList>
    </citation>
    <scope>NUCLEOTIDE SEQUENCE [LARGE SCALE GENOMIC DNA]</scope>
</reference>
<proteinExistence type="predicted"/>
<dbReference type="HOGENOM" id="CLU_1417237_0_0_1"/>
<dbReference type="Proteomes" id="UP000026962">
    <property type="component" value="Chromosome 6"/>
</dbReference>
<evidence type="ECO:0000313" key="3">
    <source>
        <dbReference type="Proteomes" id="UP000026962"/>
    </source>
</evidence>
<reference evidence="2" key="1">
    <citation type="submission" date="2015-04" db="UniProtKB">
        <authorList>
            <consortium name="EnsemblPlants"/>
        </authorList>
    </citation>
    <scope>IDENTIFICATION</scope>
</reference>
<name>A0A0E0LC90_ORYPU</name>
<evidence type="ECO:0000256" key="1">
    <source>
        <dbReference type="SAM" id="MobiDB-lite"/>
    </source>
</evidence>